<feature type="domain" description="KaiA C-terminal" evidence="4">
    <location>
        <begin position="203"/>
        <end position="311"/>
    </location>
</feature>
<dbReference type="InterPro" id="IPR017944">
    <property type="entry name" value="KaiA/RbsU_helical_domain_sf"/>
</dbReference>
<protein>
    <recommendedName>
        <fullName evidence="2">Circadian clock oscillator protein KaiA</fullName>
    </recommendedName>
</protein>
<dbReference type="PROSITE" id="PS51431">
    <property type="entry name" value="KAIA_C"/>
    <property type="match status" value="1"/>
</dbReference>
<organism evidence="5 6">
    <name type="scientific">Limnofasciculus baicalensis BBK-W-15</name>
    <dbReference type="NCBI Taxonomy" id="2699891"/>
    <lineage>
        <taxon>Bacteria</taxon>
        <taxon>Bacillati</taxon>
        <taxon>Cyanobacteriota</taxon>
        <taxon>Cyanophyceae</taxon>
        <taxon>Coleofasciculales</taxon>
        <taxon>Coleofasciculaceae</taxon>
        <taxon>Limnofasciculus</taxon>
        <taxon>Limnofasciculus baicalensis</taxon>
    </lineage>
</organism>
<evidence type="ECO:0000256" key="2">
    <source>
        <dbReference type="ARBA" id="ARBA00034852"/>
    </source>
</evidence>
<dbReference type="AlphaFoldDB" id="A0AAE3GS60"/>
<dbReference type="Gene3D" id="1.10.1240.30">
    <property type="entry name" value="KaiA/RbsU domain"/>
    <property type="match status" value="1"/>
</dbReference>
<evidence type="ECO:0000259" key="3">
    <source>
        <dbReference type="PROSITE" id="PS51430"/>
    </source>
</evidence>
<dbReference type="InterPro" id="IPR020844">
    <property type="entry name" value="Circadian_clock_KaiA_N"/>
</dbReference>
<dbReference type="InterPro" id="IPR020856">
    <property type="entry name" value="Circadian_clock_protein_KaiA_C"/>
</dbReference>
<keyword evidence="6" id="KW-1185">Reference proteome</keyword>
<dbReference type="GO" id="GO:0007623">
    <property type="term" value="P:circadian rhythm"/>
    <property type="evidence" value="ECO:0007669"/>
    <property type="project" value="InterPro"/>
</dbReference>
<dbReference type="SUPFAM" id="SSF101215">
    <property type="entry name" value="KaiA/RbsU domain"/>
    <property type="match status" value="1"/>
</dbReference>
<dbReference type="SUPFAM" id="SSF52172">
    <property type="entry name" value="CheY-like"/>
    <property type="match status" value="1"/>
</dbReference>
<accession>A0AAE3GS60</accession>
<feature type="domain" description="KaiA N-terminal" evidence="3">
    <location>
        <begin position="1"/>
        <end position="193"/>
    </location>
</feature>
<comment type="caution">
    <text evidence="5">The sequence shown here is derived from an EMBL/GenBank/DDBJ whole genome shotgun (WGS) entry which is preliminary data.</text>
</comment>
<dbReference type="Proteomes" id="UP001204953">
    <property type="component" value="Unassembled WGS sequence"/>
</dbReference>
<dbReference type="InterPro" id="IPR011648">
    <property type="entry name" value="Circadian_clock_KaiA"/>
</dbReference>
<evidence type="ECO:0000313" key="6">
    <source>
        <dbReference type="Proteomes" id="UP001204953"/>
    </source>
</evidence>
<proteinExistence type="predicted"/>
<dbReference type="Pfam" id="PF07688">
    <property type="entry name" value="KaiA"/>
    <property type="match status" value="1"/>
</dbReference>
<dbReference type="EMBL" id="JAMZMM010000080">
    <property type="protein sequence ID" value="MCP2728873.1"/>
    <property type="molecule type" value="Genomic_DNA"/>
</dbReference>
<evidence type="ECO:0000256" key="1">
    <source>
        <dbReference type="ARBA" id="ARBA00023108"/>
    </source>
</evidence>
<keyword evidence="1" id="KW-0090">Biological rhythms</keyword>
<gene>
    <name evidence="5" type="ORF">NJ959_10420</name>
</gene>
<dbReference type="Pfam" id="PF21714">
    <property type="entry name" value="KaiA_N"/>
    <property type="match status" value="1"/>
</dbReference>
<evidence type="ECO:0000313" key="5">
    <source>
        <dbReference type="EMBL" id="MCP2728873.1"/>
    </source>
</evidence>
<name>A0AAE3GS60_9CYAN</name>
<evidence type="ECO:0000259" key="4">
    <source>
        <dbReference type="PROSITE" id="PS51431"/>
    </source>
</evidence>
<reference evidence="5" key="1">
    <citation type="submission" date="2022-06" db="EMBL/GenBank/DDBJ databases">
        <title>New cyanobacteria of genus Symplocastrum in benthos of Lake Baikal.</title>
        <authorList>
            <person name="Sorokovikova E."/>
            <person name="Tikhonova I."/>
            <person name="Krasnopeev A."/>
            <person name="Evseev P."/>
            <person name="Gladkikh A."/>
            <person name="Belykh O."/>
        </authorList>
    </citation>
    <scope>NUCLEOTIDE SEQUENCE</scope>
    <source>
        <strain evidence="5">BBK-W-15</strain>
    </source>
</reference>
<dbReference type="Gene3D" id="3.40.50.2300">
    <property type="match status" value="1"/>
</dbReference>
<sequence length="313" mass="36689">MHSQLSICTLVRSDSLAQSLSQILGGDRYILHITRSESEFFELIKQHKYHIDCLLLQEGSSLLPVINRLYEQGTLLPVVILPKERKKINYSVIRTNQHDRNERDITEESLEEDDDFLGETNHLFHSAEVRLDTIQLSEIGGFIDQAIARFLSLSPTCSLANPPTTTHREGNLTNPSFLTEQQRRLSEKLKERLGYLGVYYKRNPQLFFRYLTEKERHKLLDKLKFDYRQIVLKYFSQSDTLNQEIDNFVHIAFFADISVSRIVEIHMELMEEFSKQLKLEGRSEDILLDYRLTLIDVIAHLGEMYRRSIPREL</sequence>
<dbReference type="SMART" id="SM01247">
    <property type="entry name" value="KaiA"/>
    <property type="match status" value="1"/>
</dbReference>
<dbReference type="PROSITE" id="PS51430">
    <property type="entry name" value="KAIA_N"/>
    <property type="match status" value="1"/>
</dbReference>
<dbReference type="InterPro" id="IPR011006">
    <property type="entry name" value="CheY-like_superfamily"/>
</dbReference>